<keyword evidence="1" id="KW-0812">Transmembrane</keyword>
<reference evidence="2 3" key="1">
    <citation type="submission" date="2024-07" db="EMBL/GenBank/DDBJ databases">
        <authorList>
            <person name="Lee S."/>
            <person name="Kang M."/>
        </authorList>
    </citation>
    <scope>NUCLEOTIDE SEQUENCE [LARGE SCALE GENOMIC DNA]</scope>
    <source>
        <strain evidence="2 3">DS6</strain>
    </source>
</reference>
<keyword evidence="3" id="KW-1185">Reference proteome</keyword>
<keyword evidence="1" id="KW-0472">Membrane</keyword>
<dbReference type="EMBL" id="JBFPJR010000060">
    <property type="protein sequence ID" value="MEX0429737.1"/>
    <property type="molecule type" value="Genomic_DNA"/>
</dbReference>
<feature type="transmembrane region" description="Helical" evidence="1">
    <location>
        <begin position="67"/>
        <end position="87"/>
    </location>
</feature>
<accession>A0ABV3T509</accession>
<feature type="transmembrane region" description="Helical" evidence="1">
    <location>
        <begin position="116"/>
        <end position="141"/>
    </location>
</feature>
<evidence type="ECO:0000313" key="2">
    <source>
        <dbReference type="EMBL" id="MEX0429737.1"/>
    </source>
</evidence>
<gene>
    <name evidence="2" type="ORF">AB3X52_19140</name>
</gene>
<comment type="caution">
    <text evidence="2">The sequence shown here is derived from an EMBL/GenBank/DDBJ whole genome shotgun (WGS) entry which is preliminary data.</text>
</comment>
<dbReference type="Proteomes" id="UP001556631">
    <property type="component" value="Unassembled WGS sequence"/>
</dbReference>
<dbReference type="RefSeq" id="WP_367995703.1">
    <property type="nucleotide sequence ID" value="NZ_JBFPJR010000060.1"/>
</dbReference>
<feature type="transmembrane region" description="Helical" evidence="1">
    <location>
        <begin position="43"/>
        <end position="60"/>
    </location>
</feature>
<name>A0ABV3T509_9ACTN</name>
<evidence type="ECO:0008006" key="4">
    <source>
        <dbReference type="Google" id="ProtNLM"/>
    </source>
</evidence>
<evidence type="ECO:0000313" key="3">
    <source>
        <dbReference type="Proteomes" id="UP001556631"/>
    </source>
</evidence>
<proteinExistence type="predicted"/>
<sequence length="144" mass="15638">MSNFLMGLFLVQMLLVVYQFTYTTDAGRPESNARATRLTPGLVVGHLLLSFLAVLLWIGWKAYGNTSFAWATFIVVALAALLGTQIVRRALLSPAEVPANSSDPADRLTAESRIPAISHVVLGLITLVLLVFTLLSALGMFHRP</sequence>
<protein>
    <recommendedName>
        <fullName evidence="4">DUF2269 family protein</fullName>
    </recommendedName>
</protein>
<organism evidence="2 3">
    <name type="scientific">Nocardioides eburneus</name>
    <dbReference type="NCBI Taxonomy" id="3231482"/>
    <lineage>
        <taxon>Bacteria</taxon>
        <taxon>Bacillati</taxon>
        <taxon>Actinomycetota</taxon>
        <taxon>Actinomycetes</taxon>
        <taxon>Propionibacteriales</taxon>
        <taxon>Nocardioidaceae</taxon>
        <taxon>Nocardioides</taxon>
    </lineage>
</organism>
<keyword evidence="1" id="KW-1133">Transmembrane helix</keyword>
<evidence type="ECO:0000256" key="1">
    <source>
        <dbReference type="SAM" id="Phobius"/>
    </source>
</evidence>